<evidence type="ECO:0000313" key="14">
    <source>
        <dbReference type="EMBL" id="RBO96001.1"/>
    </source>
</evidence>
<dbReference type="Pfam" id="PF00005">
    <property type="entry name" value="ABC_tran"/>
    <property type="match status" value="1"/>
</dbReference>
<gene>
    <name evidence="14" type="ORF">DFR74_10112</name>
</gene>
<dbReference type="PROSITE" id="PS50893">
    <property type="entry name" value="ABC_TRANSPORTER_2"/>
    <property type="match status" value="1"/>
</dbReference>
<reference evidence="14 15" key="1">
    <citation type="submission" date="2018-06" db="EMBL/GenBank/DDBJ databases">
        <title>Genomic Encyclopedia of Type Strains, Phase IV (KMG-IV): sequencing the most valuable type-strain genomes for metagenomic binning, comparative biology and taxonomic classification.</title>
        <authorList>
            <person name="Goeker M."/>
        </authorList>
    </citation>
    <scope>NUCLEOTIDE SEQUENCE [LARGE SCALE GENOMIC DNA]</scope>
    <source>
        <strain evidence="14 15">DSM 44599</strain>
    </source>
</reference>
<keyword evidence="5 11" id="KW-0812">Transmembrane</keyword>
<dbReference type="GO" id="GO:0034040">
    <property type="term" value="F:ATPase-coupled lipid transmembrane transporter activity"/>
    <property type="evidence" value="ECO:0007669"/>
    <property type="project" value="TreeGrafter"/>
</dbReference>
<dbReference type="InterPro" id="IPR017871">
    <property type="entry name" value="ABC_transporter-like_CS"/>
</dbReference>
<evidence type="ECO:0000259" key="12">
    <source>
        <dbReference type="PROSITE" id="PS50893"/>
    </source>
</evidence>
<evidence type="ECO:0000256" key="5">
    <source>
        <dbReference type="ARBA" id="ARBA00022692"/>
    </source>
</evidence>
<evidence type="ECO:0000256" key="7">
    <source>
        <dbReference type="ARBA" id="ARBA00022840"/>
    </source>
</evidence>
<sequence length="578" mass="62240">MIRQITRLVPEEHRPLLPRYGAALVVLSVAQGIAYVLLAPLLEDVFADRLDRAGWWLAGIVAAYLVVAAASFLQAQIGLRIGVALMRHLQMRLGDHLGAMPLGAFGPSTSGQASRLITSSTREVMGVFAHLLTPLVTAVLVPATVAVGMLFIDWRISLAMVASAPVLYFVNKWGGSLYAHATVGQHQAAAEANSRVIEFAQAQPVLRAFGADDSGTRQLRTALREQGEATRRSIWASVPGLVIFSFVVQLTFIPLVWLVISLSTSGDISVPVAIALIAVSSRFVEPLNQAAELSTAIRRAMVAVNKINKFLDTPVVAEPAEPAEPADAGVRFEDVKFGYRPEEPVLQGVSFEAPAGTTTAIVGPSGAGKTTVLRLAARFYDTNAGRILLGDRDVRDLTSETLLNQVSLVFQDVYLFDQTVLDNIRVGRPDATDEEVLEAARTARVDEIAARLPDGWDTRVGEGGTALSGGERQRISIARALLKNAPVVLLDEATSALDPQNEAAVVRGIRELTQGRTVLVVAHRLPTIRHADQILFLDEGGIVERGTHDELLEAGGRYAAFWSERTRAAGWRLTAARG</sequence>
<feature type="domain" description="ABC transporter" evidence="12">
    <location>
        <begin position="330"/>
        <end position="564"/>
    </location>
</feature>
<evidence type="ECO:0000256" key="10">
    <source>
        <dbReference type="ARBA" id="ARBA00023455"/>
    </source>
</evidence>
<dbReference type="CDD" id="cd07346">
    <property type="entry name" value="ABC_6TM_exporters"/>
    <property type="match status" value="1"/>
</dbReference>
<accession>A0A366E0V0</accession>
<comment type="similarity">
    <text evidence="10">Belongs to the ABC transporter superfamily. Siderophore-Fe(3+) uptake transporter (SIUT) (TC 3.A.1.21) family.</text>
</comment>
<dbReference type="FunFam" id="3.40.50.300:FF:000221">
    <property type="entry name" value="Multidrug ABC transporter ATP-binding protein"/>
    <property type="match status" value="1"/>
</dbReference>
<protein>
    <submittedName>
        <fullName evidence="14">ATP-binding cassette subfamily B protein</fullName>
    </submittedName>
</protein>
<dbReference type="SUPFAM" id="SSF52540">
    <property type="entry name" value="P-loop containing nucleoside triphosphate hydrolases"/>
    <property type="match status" value="1"/>
</dbReference>
<feature type="transmembrane region" description="Helical" evidence="11">
    <location>
        <begin position="20"/>
        <end position="42"/>
    </location>
</feature>
<evidence type="ECO:0000256" key="6">
    <source>
        <dbReference type="ARBA" id="ARBA00022741"/>
    </source>
</evidence>
<dbReference type="Gene3D" id="3.40.50.300">
    <property type="entry name" value="P-loop containing nucleotide triphosphate hydrolases"/>
    <property type="match status" value="1"/>
</dbReference>
<dbReference type="AlphaFoldDB" id="A0A366E0V0"/>
<keyword evidence="8 11" id="KW-1133">Transmembrane helix</keyword>
<dbReference type="GO" id="GO:0005886">
    <property type="term" value="C:plasma membrane"/>
    <property type="evidence" value="ECO:0007669"/>
    <property type="project" value="UniProtKB-SubCell"/>
</dbReference>
<keyword evidence="15" id="KW-1185">Reference proteome</keyword>
<evidence type="ECO:0000256" key="3">
    <source>
        <dbReference type="ARBA" id="ARBA00022475"/>
    </source>
</evidence>
<dbReference type="InterPro" id="IPR011527">
    <property type="entry name" value="ABC1_TM_dom"/>
</dbReference>
<dbReference type="PROSITE" id="PS50929">
    <property type="entry name" value="ABC_TM1F"/>
    <property type="match status" value="1"/>
</dbReference>
<dbReference type="GO" id="GO:0005524">
    <property type="term" value="F:ATP binding"/>
    <property type="evidence" value="ECO:0007669"/>
    <property type="project" value="UniProtKB-KW"/>
</dbReference>
<keyword evidence="6" id="KW-0547">Nucleotide-binding</keyword>
<evidence type="ECO:0000259" key="13">
    <source>
        <dbReference type="PROSITE" id="PS50929"/>
    </source>
</evidence>
<organism evidence="14 15">
    <name type="scientific">Nocardia puris</name>
    <dbReference type="NCBI Taxonomy" id="208602"/>
    <lineage>
        <taxon>Bacteria</taxon>
        <taxon>Bacillati</taxon>
        <taxon>Actinomycetota</taxon>
        <taxon>Actinomycetes</taxon>
        <taxon>Mycobacteriales</taxon>
        <taxon>Nocardiaceae</taxon>
        <taxon>Nocardia</taxon>
    </lineage>
</organism>
<evidence type="ECO:0000256" key="8">
    <source>
        <dbReference type="ARBA" id="ARBA00022989"/>
    </source>
</evidence>
<dbReference type="InterPro" id="IPR003593">
    <property type="entry name" value="AAA+_ATPase"/>
</dbReference>
<feature type="transmembrane region" description="Helical" evidence="11">
    <location>
        <begin position="124"/>
        <end position="145"/>
    </location>
</feature>
<dbReference type="STRING" id="1210090.GCA_001613185_04276"/>
<dbReference type="InterPro" id="IPR003439">
    <property type="entry name" value="ABC_transporter-like_ATP-bd"/>
</dbReference>
<dbReference type="PANTHER" id="PTHR24221">
    <property type="entry name" value="ATP-BINDING CASSETTE SUB-FAMILY B"/>
    <property type="match status" value="1"/>
</dbReference>
<evidence type="ECO:0000256" key="9">
    <source>
        <dbReference type="ARBA" id="ARBA00023136"/>
    </source>
</evidence>
<keyword evidence="3" id="KW-1003">Cell membrane</keyword>
<dbReference type="InterPro" id="IPR039421">
    <property type="entry name" value="Type_1_exporter"/>
</dbReference>
<dbReference type="OrthoDB" id="9806127at2"/>
<keyword evidence="4" id="KW-0997">Cell inner membrane</keyword>
<comment type="caution">
    <text evidence="14">The sequence shown here is derived from an EMBL/GenBank/DDBJ whole genome shotgun (WGS) entry which is preliminary data.</text>
</comment>
<dbReference type="EMBL" id="QNRE01000001">
    <property type="protein sequence ID" value="RBO96001.1"/>
    <property type="molecule type" value="Genomic_DNA"/>
</dbReference>
<dbReference type="PROSITE" id="PS00211">
    <property type="entry name" value="ABC_TRANSPORTER_1"/>
    <property type="match status" value="1"/>
</dbReference>
<dbReference type="GO" id="GO:0016887">
    <property type="term" value="F:ATP hydrolysis activity"/>
    <property type="evidence" value="ECO:0007669"/>
    <property type="project" value="InterPro"/>
</dbReference>
<dbReference type="GO" id="GO:0140359">
    <property type="term" value="F:ABC-type transporter activity"/>
    <property type="evidence" value="ECO:0007669"/>
    <property type="project" value="InterPro"/>
</dbReference>
<dbReference type="SUPFAM" id="SSF90123">
    <property type="entry name" value="ABC transporter transmembrane region"/>
    <property type="match status" value="1"/>
</dbReference>
<dbReference type="PANTHER" id="PTHR24221:SF397">
    <property type="entry name" value="ABC TRANSPORTER, ATP-BINDING TRANSMEMBRANE PROTEIN"/>
    <property type="match status" value="1"/>
</dbReference>
<evidence type="ECO:0000256" key="11">
    <source>
        <dbReference type="SAM" id="Phobius"/>
    </source>
</evidence>
<dbReference type="RefSeq" id="WP_067510977.1">
    <property type="nucleotide sequence ID" value="NZ_CP107943.1"/>
</dbReference>
<name>A0A366E0V0_9NOCA</name>
<dbReference type="Pfam" id="PF00664">
    <property type="entry name" value="ABC_membrane"/>
    <property type="match status" value="1"/>
</dbReference>
<keyword evidence="2" id="KW-0813">Transport</keyword>
<feature type="transmembrane region" description="Helical" evidence="11">
    <location>
        <begin position="54"/>
        <end position="73"/>
    </location>
</feature>
<evidence type="ECO:0000256" key="2">
    <source>
        <dbReference type="ARBA" id="ARBA00022448"/>
    </source>
</evidence>
<evidence type="ECO:0000256" key="1">
    <source>
        <dbReference type="ARBA" id="ARBA00004429"/>
    </source>
</evidence>
<feature type="transmembrane region" description="Helical" evidence="11">
    <location>
        <begin position="151"/>
        <end position="170"/>
    </location>
</feature>
<keyword evidence="7 14" id="KW-0067">ATP-binding</keyword>
<feature type="domain" description="ABC transmembrane type-1" evidence="13">
    <location>
        <begin position="22"/>
        <end position="299"/>
    </location>
</feature>
<proteinExistence type="inferred from homology"/>
<dbReference type="InterPro" id="IPR036640">
    <property type="entry name" value="ABC1_TM_sf"/>
</dbReference>
<comment type="subcellular location">
    <subcellularLocation>
        <location evidence="1">Cell inner membrane</location>
        <topology evidence="1">Multi-pass membrane protein</topology>
    </subcellularLocation>
</comment>
<evidence type="ECO:0000313" key="15">
    <source>
        <dbReference type="Proteomes" id="UP000252586"/>
    </source>
</evidence>
<dbReference type="Proteomes" id="UP000252586">
    <property type="component" value="Unassembled WGS sequence"/>
</dbReference>
<dbReference type="InterPro" id="IPR027417">
    <property type="entry name" value="P-loop_NTPase"/>
</dbReference>
<keyword evidence="9 11" id="KW-0472">Membrane</keyword>
<dbReference type="SMART" id="SM00382">
    <property type="entry name" value="AAA"/>
    <property type="match status" value="1"/>
</dbReference>
<feature type="transmembrane region" description="Helical" evidence="11">
    <location>
        <begin position="234"/>
        <end position="260"/>
    </location>
</feature>
<dbReference type="Gene3D" id="1.20.1560.10">
    <property type="entry name" value="ABC transporter type 1, transmembrane domain"/>
    <property type="match status" value="1"/>
</dbReference>
<evidence type="ECO:0000256" key="4">
    <source>
        <dbReference type="ARBA" id="ARBA00022519"/>
    </source>
</evidence>